<reference evidence="10" key="1">
    <citation type="submission" date="2022-05" db="EMBL/GenBank/DDBJ databases">
        <title>The Musa troglodytarum L. genome provides insights into the mechanism of non-climacteric behaviour and enrichment of carotenoids.</title>
        <authorList>
            <person name="Wang J."/>
        </authorList>
    </citation>
    <scope>NUCLEOTIDE SEQUENCE</scope>
    <source>
        <tissue evidence="10">Leaf</tissue>
    </source>
</reference>
<dbReference type="InterPro" id="IPR016024">
    <property type="entry name" value="ARM-type_fold"/>
</dbReference>
<feature type="repeat" description="Pumilio" evidence="7">
    <location>
        <begin position="968"/>
        <end position="1003"/>
    </location>
</feature>
<protein>
    <submittedName>
        <fullName evidence="10">Pumilio-family RNA binding repeat</fullName>
    </submittedName>
</protein>
<accession>A0A9E7FM89</accession>
<keyword evidence="5" id="KW-0694">RNA-binding</keyword>
<feature type="non-terminal residue" evidence="10">
    <location>
        <position position="1"/>
    </location>
</feature>
<feature type="repeat" description="Pumilio" evidence="7">
    <location>
        <begin position="787"/>
        <end position="822"/>
    </location>
</feature>
<evidence type="ECO:0000256" key="4">
    <source>
        <dbReference type="ARBA" id="ARBA00022845"/>
    </source>
</evidence>
<evidence type="ECO:0000256" key="7">
    <source>
        <dbReference type="PROSITE-ProRule" id="PRU00317"/>
    </source>
</evidence>
<evidence type="ECO:0000259" key="9">
    <source>
        <dbReference type="PROSITE" id="PS50303"/>
    </source>
</evidence>
<feature type="region of interest" description="Disordered" evidence="8">
    <location>
        <begin position="703"/>
        <end position="728"/>
    </location>
</feature>
<dbReference type="OrthoDB" id="668540at2759"/>
<dbReference type="SMART" id="SM00025">
    <property type="entry name" value="Pumilio"/>
    <property type="match status" value="8"/>
</dbReference>
<dbReference type="PANTHER" id="PTHR12537">
    <property type="entry name" value="RNA BINDING PROTEIN PUMILIO-RELATED"/>
    <property type="match status" value="1"/>
</dbReference>
<dbReference type="SUPFAM" id="SSF48371">
    <property type="entry name" value="ARM repeat"/>
    <property type="match status" value="1"/>
</dbReference>
<feature type="repeat" description="Pumilio" evidence="7">
    <location>
        <begin position="823"/>
        <end position="858"/>
    </location>
</feature>
<keyword evidence="2" id="KW-0963">Cytoplasm</keyword>
<feature type="region of interest" description="Disordered" evidence="8">
    <location>
        <begin position="226"/>
        <end position="292"/>
    </location>
</feature>
<keyword evidence="3" id="KW-0677">Repeat</keyword>
<sequence length="1139" mass="125393">PAIRGFGRISDFERKKEREGAIRPKQPSFLPIPSSWIQGFEKSLFLDWIAWFYAGRQAPLETRLHKRQAAVYLHYSSALRNKQLLVIMATESPLRFIENNGADSWLLDEDTSEFASTSNLVSEELGLLLKGQKFHGSKNVNGLSRSGSAPPSMEGSRAAFDILRNQTADLGVSLENLSNAVQNCGSEEQLRAHPAYLAYYCANVNLNPRLPPPLISRENRHLMQHIGGFGDNRRTPSFDDNSKPSFLFSRPALSTHNEEPEDDRSPTAESSDWTDKKTDIFPGHSTPVQGCHMYPTDLVQEQTSYPVYSDHSHHSSHTVIEQAAIQNALSNHLNDYSNGMTNSETRTPGAHTCTPHLGSHSVGFVLNGDTGAVPVPGSSSTDRTVNLHKGQKKSSSGDTSIDKSVPPSNIIRSDRDNIEDEMMNLRLSADDHRSHHSRQNSQQVGLYTTSSSFHAQIGQSQIIAQGVTHSQNTGDHVSHGQPKLPSVEMQPLLQSAGTVPSLYVPGAGYGAPYYHNLQFPSVLPLQFGIGGYTLNPSLVSPLVTAYPPHHSAMPMPFDNVVGPNFSARASGISSGGNAVAGVDMQQLYKMYGQLGLAIQPPFPDPLCMPFYQHYSTDALATAGQYDSKISRGSAVGSPAGTYDLQKGPGSSAYLPEQRPQVMGVGGVNTLNAIKGVTISPGYYGNPPNMGLLMQFPGSPLASPVSQGSPVARTSFSGRKNDNTKFPFSSERITGSSGCSIQRGGEKVDDPISYSFLEELNADQHGSRFIQQKLETCSADEKASVFREVLPHAYSLMTDVFGNYVIQKFFEYGNPEQRKELANKLVGHVLPLSLQMYGCRVIQKALEVIELEQKTQLVQELDGNVMRCVRDQNGNHVIQKCIECVPSEKIGFIISAFRGQVANLSTHPYGCRVIQRVLEHCTDISQSHCIVDEILQSACLLAQDQYGNYVTQHVLERGKPHERSQIIHSLSGQIVQMSQHKFASNVIEKCFEYGNTEERDYLIKEIVGQTEGNDNLLVMMKDQFANYVVQKILDTCTDKQREVLLNLIKVHLQALKKYTYGKHIVARMWLLNHEPCMVAPESFLYASLIHLDKLHGSIFGCADDWKRTKVPGVLPVHCSGGGYQPPAFEDVQVQGSRGVG</sequence>
<dbReference type="GO" id="GO:0003729">
    <property type="term" value="F:mRNA binding"/>
    <property type="evidence" value="ECO:0007669"/>
    <property type="project" value="UniProtKB-ARBA"/>
</dbReference>
<dbReference type="InterPro" id="IPR001313">
    <property type="entry name" value="Pumilio_RNA-bd_rpt"/>
</dbReference>
<dbReference type="Pfam" id="PF07990">
    <property type="entry name" value="NABP"/>
    <property type="match status" value="1"/>
</dbReference>
<proteinExistence type="predicted"/>
<dbReference type="CDD" id="cd07920">
    <property type="entry name" value="Pumilio"/>
    <property type="match status" value="1"/>
</dbReference>
<evidence type="ECO:0000256" key="3">
    <source>
        <dbReference type="ARBA" id="ARBA00022737"/>
    </source>
</evidence>
<evidence type="ECO:0000256" key="6">
    <source>
        <dbReference type="ARBA" id="ARBA00055193"/>
    </source>
</evidence>
<keyword evidence="4" id="KW-0810">Translation regulation</keyword>
<dbReference type="Proteomes" id="UP001055439">
    <property type="component" value="Chromosome 4"/>
</dbReference>
<dbReference type="GO" id="GO:0006417">
    <property type="term" value="P:regulation of translation"/>
    <property type="evidence" value="ECO:0007669"/>
    <property type="project" value="UniProtKB-KW"/>
</dbReference>
<dbReference type="Pfam" id="PF00806">
    <property type="entry name" value="PUF"/>
    <property type="match status" value="8"/>
</dbReference>
<dbReference type="Gene3D" id="1.25.10.10">
    <property type="entry name" value="Leucine-rich Repeat Variant"/>
    <property type="match status" value="1"/>
</dbReference>
<dbReference type="PROSITE" id="PS50302">
    <property type="entry name" value="PUM"/>
    <property type="match status" value="8"/>
</dbReference>
<feature type="compositionally biased region" description="Basic and acidic residues" evidence="8">
    <location>
        <begin position="231"/>
        <end position="242"/>
    </location>
</feature>
<dbReference type="GO" id="GO:0005737">
    <property type="term" value="C:cytoplasm"/>
    <property type="evidence" value="ECO:0007669"/>
    <property type="project" value="UniProtKB-SubCell"/>
</dbReference>
<dbReference type="AlphaFoldDB" id="A0A9E7FM89"/>
<feature type="repeat" description="Pumilio" evidence="7">
    <location>
        <begin position="895"/>
        <end position="931"/>
    </location>
</feature>
<dbReference type="FunFam" id="1.25.10.10:FF:000004">
    <property type="entry name" value="Pumilio homolog 1 isoform 2"/>
    <property type="match status" value="1"/>
</dbReference>
<feature type="repeat" description="Pumilio" evidence="7">
    <location>
        <begin position="750"/>
        <end position="786"/>
    </location>
</feature>
<evidence type="ECO:0000256" key="5">
    <source>
        <dbReference type="ARBA" id="ARBA00022884"/>
    </source>
</evidence>
<comment type="subcellular location">
    <subcellularLocation>
        <location evidence="1">Cytoplasm</location>
    </subcellularLocation>
</comment>
<dbReference type="InterPro" id="IPR012940">
    <property type="entry name" value="NABP"/>
</dbReference>
<feature type="repeat" description="Pumilio" evidence="7">
    <location>
        <begin position="1004"/>
        <end position="1045"/>
    </location>
</feature>
<evidence type="ECO:0000256" key="8">
    <source>
        <dbReference type="SAM" id="MobiDB-lite"/>
    </source>
</evidence>
<keyword evidence="11" id="KW-1185">Reference proteome</keyword>
<feature type="repeat" description="Pumilio" evidence="7">
    <location>
        <begin position="932"/>
        <end position="967"/>
    </location>
</feature>
<gene>
    <name evidence="10" type="ORF">MUK42_28808</name>
</gene>
<evidence type="ECO:0000313" key="11">
    <source>
        <dbReference type="Proteomes" id="UP001055439"/>
    </source>
</evidence>
<dbReference type="InterPro" id="IPR033133">
    <property type="entry name" value="PUM-HD"/>
</dbReference>
<feature type="domain" description="PUM-HD" evidence="9">
    <location>
        <begin position="727"/>
        <end position="1071"/>
    </location>
</feature>
<dbReference type="PROSITE" id="PS50303">
    <property type="entry name" value="PUM_HD"/>
    <property type="match status" value="1"/>
</dbReference>
<evidence type="ECO:0000256" key="2">
    <source>
        <dbReference type="ARBA" id="ARBA00022490"/>
    </source>
</evidence>
<evidence type="ECO:0000313" key="10">
    <source>
        <dbReference type="EMBL" id="URD98854.1"/>
    </source>
</evidence>
<name>A0A9E7FM89_9LILI</name>
<dbReference type="EMBL" id="CP097506">
    <property type="protein sequence ID" value="URD98854.1"/>
    <property type="molecule type" value="Genomic_DNA"/>
</dbReference>
<organism evidence="10 11">
    <name type="scientific">Musa troglodytarum</name>
    <name type="common">fe'i banana</name>
    <dbReference type="NCBI Taxonomy" id="320322"/>
    <lineage>
        <taxon>Eukaryota</taxon>
        <taxon>Viridiplantae</taxon>
        <taxon>Streptophyta</taxon>
        <taxon>Embryophyta</taxon>
        <taxon>Tracheophyta</taxon>
        <taxon>Spermatophyta</taxon>
        <taxon>Magnoliopsida</taxon>
        <taxon>Liliopsida</taxon>
        <taxon>Zingiberales</taxon>
        <taxon>Musaceae</taxon>
        <taxon>Musa</taxon>
    </lineage>
</organism>
<feature type="repeat" description="Pumilio" evidence="7">
    <location>
        <begin position="859"/>
        <end position="894"/>
    </location>
</feature>
<comment type="function">
    <text evidence="6">Sequence-specific RNA-binding protein that regulates translation and mRNA stability by binding the 3'-UTR of target mRNAs. Binds the APUM-binding elements (APBEs) in the 3'-UTR mRNA sequence of CLV1, PNH, WUS and FAS2.</text>
</comment>
<feature type="region of interest" description="Disordered" evidence="8">
    <location>
        <begin position="376"/>
        <end position="416"/>
    </location>
</feature>
<dbReference type="PANTHER" id="PTHR12537:SF119">
    <property type="entry name" value="PUMILIO HOMOLOG 6, CHLOROPLASTIC"/>
    <property type="match status" value="1"/>
</dbReference>
<dbReference type="InterPro" id="IPR033712">
    <property type="entry name" value="Pumilio_RNA-bd"/>
</dbReference>
<evidence type="ECO:0000256" key="1">
    <source>
        <dbReference type="ARBA" id="ARBA00004496"/>
    </source>
</evidence>
<dbReference type="InterPro" id="IPR011989">
    <property type="entry name" value="ARM-like"/>
</dbReference>